<protein>
    <recommendedName>
        <fullName evidence="3">Nucleotidyl transferase AbiEii/AbiGii toxin family protein</fullName>
    </recommendedName>
</protein>
<comment type="caution">
    <text evidence="1">The sequence shown here is derived from an EMBL/GenBank/DDBJ whole genome shotgun (WGS) entry which is preliminary data.</text>
</comment>
<organism evidence="1 2">
    <name type="scientific">Actinoplanes couchii</name>
    <dbReference type="NCBI Taxonomy" id="403638"/>
    <lineage>
        <taxon>Bacteria</taxon>
        <taxon>Bacillati</taxon>
        <taxon>Actinomycetota</taxon>
        <taxon>Actinomycetes</taxon>
        <taxon>Micromonosporales</taxon>
        <taxon>Micromonosporaceae</taxon>
        <taxon>Actinoplanes</taxon>
    </lineage>
</organism>
<evidence type="ECO:0008006" key="3">
    <source>
        <dbReference type="Google" id="ProtNLM"/>
    </source>
</evidence>
<dbReference type="InterPro" id="IPR014942">
    <property type="entry name" value="AbiEii"/>
</dbReference>
<evidence type="ECO:0000313" key="2">
    <source>
        <dbReference type="Proteomes" id="UP000612282"/>
    </source>
</evidence>
<accession>A0ABQ3WZP6</accession>
<sequence length="410" mass="44585">MTPNRGRLAAAAYVSMLTRVPQARVRSVFARLLDTTQSTGALDPATFLTGQRSRCEAEFGPDCERLIMSLTRAWAADPPPPRELAVWAALLDGRHLLADDSRPAADLARSLSDRGKRIARELGLPLDHVRRGIVIDRLMQRLMTDRRRDWVLKGGTAMASRRAVLGFPARRTLDLDAATSTTEVADIADDLDAAIAVDLGDGVRFRRTTVEHIRAQGKTAIRVKYDMQIGGRVWEPVKVEVVLDTDLTCRPVLAPSAPVAADAPGWTALPYRTVHPADHIADKWAGMTGVQPSGTPSSRFRDLLDMASIVNSEVIEAHDAVRACAQRRRRPGMPADAGPLRVPAATWHAGYRKVAREAARLGVPEAITFPEADAAVTFVAAFLDPVLTGTAAGRWDPELHGWQASGFRVG</sequence>
<dbReference type="Proteomes" id="UP000612282">
    <property type="component" value="Unassembled WGS sequence"/>
</dbReference>
<evidence type="ECO:0000313" key="1">
    <source>
        <dbReference type="EMBL" id="GID51757.1"/>
    </source>
</evidence>
<proteinExistence type="predicted"/>
<dbReference type="Pfam" id="PF08843">
    <property type="entry name" value="AbiEii"/>
    <property type="match status" value="1"/>
</dbReference>
<name>A0ABQ3WZP6_9ACTN</name>
<gene>
    <name evidence="1" type="ORF">Aco03nite_001610</name>
</gene>
<dbReference type="RefSeq" id="WP_203792532.1">
    <property type="nucleotide sequence ID" value="NZ_BAAAQE010000090.1"/>
</dbReference>
<reference evidence="1 2" key="1">
    <citation type="submission" date="2021-01" db="EMBL/GenBank/DDBJ databases">
        <title>Whole genome shotgun sequence of Actinoplanes couchii NBRC 106145.</title>
        <authorList>
            <person name="Komaki H."/>
            <person name="Tamura T."/>
        </authorList>
    </citation>
    <scope>NUCLEOTIDE SEQUENCE [LARGE SCALE GENOMIC DNA]</scope>
    <source>
        <strain evidence="1 2">NBRC 106145</strain>
    </source>
</reference>
<dbReference type="EMBL" id="BOMG01000004">
    <property type="protein sequence ID" value="GID51757.1"/>
    <property type="molecule type" value="Genomic_DNA"/>
</dbReference>
<keyword evidence="2" id="KW-1185">Reference proteome</keyword>